<gene>
    <name evidence="2" type="ORF">AMR76_12010</name>
</gene>
<feature type="chain" id="PRO_5006198413" description="DUF2927 domain-containing protein" evidence="1">
    <location>
        <begin position="19"/>
        <end position="255"/>
    </location>
</feature>
<keyword evidence="1" id="KW-0732">Signal</keyword>
<dbReference type="InterPro" id="IPR021323">
    <property type="entry name" value="DUF2927"/>
</dbReference>
<keyword evidence="3" id="KW-1185">Reference proteome</keyword>
<dbReference type="EMBL" id="LKHS01000009">
    <property type="protein sequence ID" value="KQH85992.1"/>
    <property type="molecule type" value="Genomic_DNA"/>
</dbReference>
<sequence length="255" mass="28754">MRIWPVVTALLFSPLAWSANTWEDPAFIEQAFVQVALRNEYAAGAKPLVKWHQPIKVWFEHKVADRDLHEALTLAQLKHLAWVTGHSITQVAHRRDANLIWVFTQQSHWKSDVQREMGAAAAKHIYGAVCLGNYRTRSDTHEIVSAAVVIPADQARSHGKLLACVVEEVTQVMGLPNDSEQAYPSIFNDKTPDSLLSPLDVILLKLLYEPALKPGMSEQQVRPILRTLIQRYKKDGVLAQAVQISHSSDLYDWLP</sequence>
<dbReference type="AlphaFoldDB" id="A0A0Q2UZT9"/>
<proteinExistence type="predicted"/>
<organism evidence="2 3">
    <name type="scientific">Vibrio furnissii</name>
    <dbReference type="NCBI Taxonomy" id="29494"/>
    <lineage>
        <taxon>Bacteria</taxon>
        <taxon>Pseudomonadati</taxon>
        <taxon>Pseudomonadota</taxon>
        <taxon>Gammaproteobacteria</taxon>
        <taxon>Vibrionales</taxon>
        <taxon>Vibrionaceae</taxon>
        <taxon>Vibrio</taxon>
    </lineage>
</organism>
<protein>
    <recommendedName>
        <fullName evidence="4">DUF2927 domain-containing protein</fullName>
    </recommendedName>
</protein>
<feature type="signal peptide" evidence="1">
    <location>
        <begin position="1"/>
        <end position="18"/>
    </location>
</feature>
<evidence type="ECO:0000313" key="2">
    <source>
        <dbReference type="EMBL" id="KQH85992.1"/>
    </source>
</evidence>
<evidence type="ECO:0000256" key="1">
    <source>
        <dbReference type="SAM" id="SignalP"/>
    </source>
</evidence>
<dbReference type="RefSeq" id="WP_055466201.1">
    <property type="nucleotide sequence ID" value="NZ_LKHS01000009.1"/>
</dbReference>
<accession>A0A0Q2UZT9</accession>
<dbReference type="Pfam" id="PF11150">
    <property type="entry name" value="DUF2927"/>
    <property type="match status" value="1"/>
</dbReference>
<evidence type="ECO:0000313" key="3">
    <source>
        <dbReference type="Proteomes" id="UP000051221"/>
    </source>
</evidence>
<evidence type="ECO:0008006" key="4">
    <source>
        <dbReference type="Google" id="ProtNLM"/>
    </source>
</evidence>
<reference evidence="2 3" key="1">
    <citation type="submission" date="2015-08" db="EMBL/GenBank/DDBJ databases">
        <title>Antibacterial properties of a collection of Vibrionaceae strains.</title>
        <authorList>
            <person name="Giubergia S."/>
        </authorList>
    </citation>
    <scope>NUCLEOTIDE SEQUENCE [LARGE SCALE GENOMIC DNA]</scope>
    <source>
        <strain evidence="2 3">S0821</strain>
    </source>
</reference>
<dbReference type="InParanoid" id="A0A0Q2UZT9"/>
<dbReference type="Proteomes" id="UP000051221">
    <property type="component" value="Unassembled WGS sequence"/>
</dbReference>
<name>A0A0Q2UZT9_VIBFU</name>
<comment type="caution">
    <text evidence="2">The sequence shown here is derived from an EMBL/GenBank/DDBJ whole genome shotgun (WGS) entry which is preliminary data.</text>
</comment>